<evidence type="ECO:0000256" key="1">
    <source>
        <dbReference type="ARBA" id="ARBA00004123"/>
    </source>
</evidence>
<dbReference type="CDD" id="cd02601">
    <property type="entry name" value="HAD_Eya"/>
    <property type="match status" value="1"/>
</dbReference>
<comment type="cofactor">
    <cofactor evidence="14 15">
        <name>Mg(2+)</name>
        <dbReference type="ChEBI" id="CHEBI:18420"/>
    </cofactor>
    <text evidence="14 15">Binds 1 Mg(2+) ion per subunit.</text>
</comment>
<keyword evidence="11" id="KW-0539">Nucleus</keyword>
<dbReference type="InterPro" id="IPR038102">
    <property type="entry name" value="EYA_dom_sf"/>
</dbReference>
<sequence>MENTQELNEQSVKKSTTDSHAPDPVDNRALEMQDLTDPQHSVNSGSDSTSKLDKNILSNNITTNGTGVKSEPLNSSEVVSSAGDTGLDTYTGSVISSGFSPRPAHQYSPPLYPSKPYPHILSTPVAPPMSAFTGQSQFTSMQQSTVYTPYSQTTPPYSLSTYDLGVMLPGIKTEGGLTQTQSTLQSGLSYSPGFTTPQPGQTAYSPYQMPAGSGFTTSPGLYTSNNSNHGNFTTQQQEYPTYTTFGQNQYAQFYSTSSYGSYMTSNSSLDGTGSISTYQLQDSTPIMTGQSADLNPGEFEAGQSPSTPIKEMEDRACRGGGAKARGRGRKNNPSPPPDSDLERVFVWDLDETIIVFHSLLTGSYAQKYGKDPPLAVTLGLRMEEMIFNLADTHLFFNDLEECDQVHIDDASSDDNGQDLSTYSFATDGFHAAATSASLCLATGVRGGVDWMRKLAFRYRRVKELYCSYKNNVGGLLGPAKREAWLQLRAEVEALTDSWLTSALKSLSIISSRSNCVNVLVTTTQLIPALAKVLLYSLGSAFPIENIYSATKIGKESCFERIMQRFGRKVVYVVIGDGVEEEQAAAKVTNQKQCVTSQIGLPACVCFRALDEIDRQLVCFIYFLICSLNVDACSGCFFPLII</sequence>
<evidence type="ECO:0000256" key="8">
    <source>
        <dbReference type="ARBA" id="ARBA00023015"/>
    </source>
</evidence>
<evidence type="ECO:0000256" key="5">
    <source>
        <dbReference type="ARBA" id="ARBA00022801"/>
    </source>
</evidence>
<evidence type="ECO:0000313" key="18">
    <source>
        <dbReference type="Proteomes" id="UP000694427"/>
    </source>
</evidence>
<keyword evidence="7 15" id="KW-0904">Protein phosphatase</keyword>
<dbReference type="GO" id="GO:0046872">
    <property type="term" value="F:metal ion binding"/>
    <property type="evidence" value="ECO:0007669"/>
    <property type="project" value="UniProtKB-KW"/>
</dbReference>
<dbReference type="PANTHER" id="PTHR10190:SF17">
    <property type="entry name" value="EYES ABSENT HOMOLOG 4"/>
    <property type="match status" value="1"/>
</dbReference>
<reference evidence="17" key="1">
    <citation type="submission" date="2025-08" db="UniProtKB">
        <authorList>
            <consortium name="Ensembl"/>
        </authorList>
    </citation>
    <scope>IDENTIFICATION</scope>
</reference>
<evidence type="ECO:0000256" key="16">
    <source>
        <dbReference type="SAM" id="MobiDB-lite"/>
    </source>
</evidence>
<dbReference type="Proteomes" id="UP000694427">
    <property type="component" value="Unplaced"/>
</dbReference>
<feature type="binding site" evidence="14">
    <location>
        <position position="350"/>
    </location>
    <ligand>
        <name>Mg(2+)</name>
        <dbReference type="ChEBI" id="CHEBI:18420"/>
    </ligand>
</feature>
<evidence type="ECO:0000256" key="12">
    <source>
        <dbReference type="ARBA" id="ARBA00051722"/>
    </source>
</evidence>
<feature type="region of interest" description="Disordered" evidence="16">
    <location>
        <begin position="286"/>
        <end position="340"/>
    </location>
</feature>
<keyword evidence="4 14" id="KW-0479">Metal-binding</keyword>
<keyword evidence="8 15" id="KW-0805">Transcription regulation</keyword>
<dbReference type="NCBIfam" id="TIGR01658">
    <property type="entry name" value="EYA-cons_domain"/>
    <property type="match status" value="1"/>
</dbReference>
<dbReference type="GO" id="GO:2001240">
    <property type="term" value="P:negative regulation of extrinsic apoptotic signaling pathway in absence of ligand"/>
    <property type="evidence" value="ECO:0007669"/>
    <property type="project" value="TreeGrafter"/>
</dbReference>
<name>A0A8C1MPT2_CYPCA</name>
<dbReference type="InterPro" id="IPR028472">
    <property type="entry name" value="EYA"/>
</dbReference>
<evidence type="ECO:0000256" key="7">
    <source>
        <dbReference type="ARBA" id="ARBA00022912"/>
    </source>
</evidence>
<keyword evidence="5 15" id="KW-0378">Hydrolase</keyword>
<protein>
    <recommendedName>
        <fullName evidence="15">Eyes absent homolog</fullName>
        <ecNumber evidence="15">3.1.3.48</ecNumber>
    </recommendedName>
</protein>
<dbReference type="GO" id="GO:0030154">
    <property type="term" value="P:cell differentiation"/>
    <property type="evidence" value="ECO:0007669"/>
    <property type="project" value="TreeGrafter"/>
</dbReference>
<dbReference type="PANTHER" id="PTHR10190">
    <property type="entry name" value="EYES ABSENT"/>
    <property type="match status" value="1"/>
</dbReference>
<dbReference type="GO" id="GO:0045739">
    <property type="term" value="P:positive regulation of DNA repair"/>
    <property type="evidence" value="ECO:0007669"/>
    <property type="project" value="TreeGrafter"/>
</dbReference>
<comment type="subcellular location">
    <subcellularLocation>
        <location evidence="1">Nucleus</location>
    </subcellularLocation>
</comment>
<evidence type="ECO:0000256" key="4">
    <source>
        <dbReference type="ARBA" id="ARBA00022723"/>
    </source>
</evidence>
<organism evidence="17 18">
    <name type="scientific">Cyprinus carpio</name>
    <name type="common">Common carp</name>
    <dbReference type="NCBI Taxonomy" id="7962"/>
    <lineage>
        <taxon>Eukaryota</taxon>
        <taxon>Metazoa</taxon>
        <taxon>Chordata</taxon>
        <taxon>Craniata</taxon>
        <taxon>Vertebrata</taxon>
        <taxon>Euteleostomi</taxon>
        <taxon>Actinopterygii</taxon>
        <taxon>Neopterygii</taxon>
        <taxon>Teleostei</taxon>
        <taxon>Ostariophysi</taxon>
        <taxon>Cypriniformes</taxon>
        <taxon>Cyprinidae</taxon>
        <taxon>Cyprininae</taxon>
        <taxon>Cyprinus</taxon>
    </lineage>
</organism>
<evidence type="ECO:0000256" key="9">
    <source>
        <dbReference type="ARBA" id="ARBA00023159"/>
    </source>
</evidence>
<evidence type="ECO:0000313" key="17">
    <source>
        <dbReference type="Ensembl" id="ENSCCRP00010078575.1"/>
    </source>
</evidence>
<feature type="active site" description="Nucleophile" evidence="13">
    <location>
        <position position="348"/>
    </location>
</feature>
<feature type="compositionally biased region" description="Polar residues" evidence="16">
    <location>
        <begin position="36"/>
        <end position="49"/>
    </location>
</feature>
<keyword evidence="18" id="KW-1185">Reference proteome</keyword>
<evidence type="ECO:0000256" key="2">
    <source>
        <dbReference type="ARBA" id="ARBA00010501"/>
    </source>
</evidence>
<evidence type="ECO:0000256" key="15">
    <source>
        <dbReference type="RuleBase" id="RU362036"/>
    </source>
</evidence>
<dbReference type="FunFam" id="3.40.50.12350:FF:000001">
    <property type="entry name" value="Eyes absent homolog"/>
    <property type="match status" value="1"/>
</dbReference>
<feature type="binding site" evidence="14">
    <location>
        <position position="576"/>
    </location>
    <ligand>
        <name>Mg(2+)</name>
        <dbReference type="ChEBI" id="CHEBI:18420"/>
    </ligand>
</feature>
<keyword evidence="3" id="KW-0217">Developmental protein</keyword>
<evidence type="ECO:0000256" key="3">
    <source>
        <dbReference type="ARBA" id="ARBA00022473"/>
    </source>
</evidence>
<keyword evidence="9" id="KW-0010">Activator</keyword>
<feature type="binding site" evidence="14">
    <location>
        <position position="348"/>
    </location>
    <ligand>
        <name>Mg(2+)</name>
        <dbReference type="ChEBI" id="CHEBI:18420"/>
    </ligand>
</feature>
<feature type="compositionally biased region" description="Basic and acidic residues" evidence="16">
    <location>
        <begin position="11"/>
        <end position="31"/>
    </location>
</feature>
<feature type="compositionally biased region" description="Polar residues" evidence="16">
    <location>
        <begin position="1"/>
        <end position="10"/>
    </location>
</feature>
<reference evidence="17" key="2">
    <citation type="submission" date="2025-09" db="UniProtKB">
        <authorList>
            <consortium name="Ensembl"/>
        </authorList>
    </citation>
    <scope>IDENTIFICATION</scope>
</reference>
<keyword evidence="6 14" id="KW-0460">Magnesium</keyword>
<dbReference type="GO" id="GO:0004725">
    <property type="term" value="F:protein tyrosine phosphatase activity"/>
    <property type="evidence" value="ECO:0007669"/>
    <property type="project" value="UniProtKB-EC"/>
</dbReference>
<evidence type="ECO:0000256" key="10">
    <source>
        <dbReference type="ARBA" id="ARBA00023163"/>
    </source>
</evidence>
<feature type="compositionally biased region" description="Polar residues" evidence="16">
    <location>
        <begin position="56"/>
        <end position="84"/>
    </location>
</feature>
<proteinExistence type="inferred from homology"/>
<dbReference type="InterPro" id="IPR006545">
    <property type="entry name" value="EYA_dom"/>
</dbReference>
<evidence type="ECO:0000256" key="11">
    <source>
        <dbReference type="ARBA" id="ARBA00023242"/>
    </source>
</evidence>
<dbReference type="Pfam" id="PF00702">
    <property type="entry name" value="Hydrolase"/>
    <property type="match status" value="1"/>
</dbReference>
<dbReference type="Ensembl" id="ENSCCRT00010087199.1">
    <property type="protein sequence ID" value="ENSCCRP00010078575.1"/>
    <property type="gene ID" value="ENSCCRG00010034091.1"/>
</dbReference>
<evidence type="ECO:0000256" key="13">
    <source>
        <dbReference type="PIRSR" id="PIRSR628472-1"/>
    </source>
</evidence>
<evidence type="ECO:0000256" key="6">
    <source>
        <dbReference type="ARBA" id="ARBA00022842"/>
    </source>
</evidence>
<comment type="similarity">
    <text evidence="2 15">Belongs to the HAD-like hydrolase superfamily. EYA family.</text>
</comment>
<dbReference type="EC" id="3.1.3.48" evidence="15"/>
<feature type="region of interest" description="Disordered" evidence="16">
    <location>
        <begin position="1"/>
        <end position="84"/>
    </location>
</feature>
<evidence type="ECO:0000256" key="14">
    <source>
        <dbReference type="PIRSR" id="PIRSR628472-2"/>
    </source>
</evidence>
<dbReference type="GO" id="GO:0005634">
    <property type="term" value="C:nucleus"/>
    <property type="evidence" value="ECO:0007669"/>
    <property type="project" value="UniProtKB-SubCell"/>
</dbReference>
<keyword evidence="10" id="KW-0804">Transcription</keyword>
<dbReference type="Gene3D" id="3.40.50.12350">
    <property type="match status" value="1"/>
</dbReference>
<accession>A0A8C1MPT2</accession>
<dbReference type="SFLD" id="SFLDS00003">
    <property type="entry name" value="Haloacid_Dehalogenase"/>
    <property type="match status" value="1"/>
</dbReference>
<feature type="active site" description="Proton donor" evidence="13">
    <location>
        <position position="350"/>
    </location>
</feature>
<dbReference type="SFLD" id="SFLDG01129">
    <property type="entry name" value="C1.5:_HAD__Beta-PGM__Phosphata"/>
    <property type="match status" value="1"/>
</dbReference>
<dbReference type="AlphaFoldDB" id="A0A8C1MPT2"/>
<dbReference type="InterPro" id="IPR042577">
    <property type="entry name" value="EYA_dom_metazoan"/>
</dbReference>
<comment type="catalytic activity">
    <reaction evidence="12 15">
        <text>O-phospho-L-tyrosyl-[protein] + H2O = L-tyrosyl-[protein] + phosphate</text>
        <dbReference type="Rhea" id="RHEA:10684"/>
        <dbReference type="Rhea" id="RHEA-COMP:10136"/>
        <dbReference type="Rhea" id="RHEA-COMP:20101"/>
        <dbReference type="ChEBI" id="CHEBI:15377"/>
        <dbReference type="ChEBI" id="CHEBI:43474"/>
        <dbReference type="ChEBI" id="CHEBI:46858"/>
        <dbReference type="ChEBI" id="CHEBI:61978"/>
        <dbReference type="EC" id="3.1.3.48"/>
    </reaction>
</comment>